<dbReference type="GeneID" id="30064123"/>
<proteinExistence type="predicted"/>
<keyword evidence="3" id="KW-1185">Reference proteome</keyword>
<name>W7MCX2_GIBM7</name>
<dbReference type="AlphaFoldDB" id="W7MCX2"/>
<dbReference type="EMBL" id="DS022248">
    <property type="protein sequence ID" value="EWG45404.1"/>
    <property type="molecule type" value="Genomic_DNA"/>
</dbReference>
<evidence type="ECO:0000313" key="2">
    <source>
        <dbReference type="EMBL" id="EWG45404.1"/>
    </source>
</evidence>
<reference evidence="2 3" key="1">
    <citation type="journal article" date="2010" name="Nature">
        <title>Comparative genomics reveals mobile pathogenicity chromosomes in Fusarium.</title>
        <authorList>
            <person name="Ma L.J."/>
            <person name="van der Does H.C."/>
            <person name="Borkovich K.A."/>
            <person name="Coleman J.J."/>
            <person name="Daboussi M.J."/>
            <person name="Di Pietro A."/>
            <person name="Dufresne M."/>
            <person name="Freitag M."/>
            <person name="Grabherr M."/>
            <person name="Henrissat B."/>
            <person name="Houterman P.M."/>
            <person name="Kang S."/>
            <person name="Shim W.B."/>
            <person name="Woloshuk C."/>
            <person name="Xie X."/>
            <person name="Xu J.R."/>
            <person name="Antoniw J."/>
            <person name="Baker S.E."/>
            <person name="Bluhm B.H."/>
            <person name="Breakspear A."/>
            <person name="Brown D.W."/>
            <person name="Butchko R.A."/>
            <person name="Chapman S."/>
            <person name="Coulson R."/>
            <person name="Coutinho P.M."/>
            <person name="Danchin E.G."/>
            <person name="Diener A."/>
            <person name="Gale L.R."/>
            <person name="Gardiner D.M."/>
            <person name="Goff S."/>
            <person name="Hammond-Kosack K.E."/>
            <person name="Hilburn K."/>
            <person name="Hua-Van A."/>
            <person name="Jonkers W."/>
            <person name="Kazan K."/>
            <person name="Kodira C.D."/>
            <person name="Koehrsen M."/>
            <person name="Kumar L."/>
            <person name="Lee Y.H."/>
            <person name="Li L."/>
            <person name="Manners J.M."/>
            <person name="Miranda-Saavedra D."/>
            <person name="Mukherjee M."/>
            <person name="Park G."/>
            <person name="Park J."/>
            <person name="Park S.Y."/>
            <person name="Proctor R.H."/>
            <person name="Regev A."/>
            <person name="Ruiz-Roldan M.C."/>
            <person name="Sain D."/>
            <person name="Sakthikumar S."/>
            <person name="Sykes S."/>
            <person name="Schwartz D.C."/>
            <person name="Turgeon B.G."/>
            <person name="Wapinski I."/>
            <person name="Yoder O."/>
            <person name="Young S."/>
            <person name="Zeng Q."/>
            <person name="Zhou S."/>
            <person name="Galagan J."/>
            <person name="Cuomo C.A."/>
            <person name="Kistler H.C."/>
            <person name="Rep M."/>
        </authorList>
    </citation>
    <scope>NUCLEOTIDE SEQUENCE [LARGE SCALE GENOMIC DNA]</scope>
    <source>
        <strain evidence="3">M3125 / FGSC 7600</strain>
    </source>
</reference>
<dbReference type="VEuPathDB" id="FungiDB:FVEG_06208"/>
<feature type="compositionally biased region" description="Basic and acidic residues" evidence="1">
    <location>
        <begin position="64"/>
        <end position="77"/>
    </location>
</feature>
<dbReference type="eggNOG" id="ENOG502RMES">
    <property type="taxonomic scope" value="Eukaryota"/>
</dbReference>
<dbReference type="OMA" id="EYLVYMK"/>
<dbReference type="EMBL" id="CM000579">
    <property type="protein sequence ID" value="EWG45404.1"/>
    <property type="molecule type" value="Genomic_DNA"/>
</dbReference>
<evidence type="ECO:0000256" key="1">
    <source>
        <dbReference type="SAM" id="MobiDB-lite"/>
    </source>
</evidence>
<sequence>MENENSAAFIEYNQPLLGNSLGVHRGLQAAFRSGFTKRRGIQDSGAQTLRNCWLEIQNENKRLPRTDVEKSNAKESYPESSASNGLERPSSLRCGITPRISNSKEYIVKNRGEVRFTMPRHHRPEFILRCSDPGEYLVCHEVILGKHHQRGDPEPCGGEKTALDLRVADSRGRRDGFINSLCLEKVSGMFNYRGLSRALRR</sequence>
<dbReference type="KEGG" id="fvr:FVEG_06208"/>
<feature type="region of interest" description="Disordered" evidence="1">
    <location>
        <begin position="64"/>
        <end position="91"/>
    </location>
</feature>
<dbReference type="RefSeq" id="XP_018751595.1">
    <property type="nucleotide sequence ID" value="XM_018894506.1"/>
</dbReference>
<protein>
    <submittedName>
        <fullName evidence="2">Uncharacterized protein</fullName>
    </submittedName>
</protein>
<gene>
    <name evidence="2" type="ORF">FVEG_06208</name>
</gene>
<dbReference type="HOGENOM" id="CLU_1360508_0_0_1"/>
<evidence type="ECO:0000313" key="3">
    <source>
        <dbReference type="Proteomes" id="UP000009096"/>
    </source>
</evidence>
<accession>W7MCX2</accession>
<organism evidence="2 3">
    <name type="scientific">Gibberella moniliformis (strain M3125 / FGSC 7600)</name>
    <name type="common">Maize ear and stalk rot fungus</name>
    <name type="synonym">Fusarium verticillioides</name>
    <dbReference type="NCBI Taxonomy" id="334819"/>
    <lineage>
        <taxon>Eukaryota</taxon>
        <taxon>Fungi</taxon>
        <taxon>Dikarya</taxon>
        <taxon>Ascomycota</taxon>
        <taxon>Pezizomycotina</taxon>
        <taxon>Sordariomycetes</taxon>
        <taxon>Hypocreomycetidae</taxon>
        <taxon>Hypocreales</taxon>
        <taxon>Nectriaceae</taxon>
        <taxon>Fusarium</taxon>
        <taxon>Fusarium fujikuroi species complex</taxon>
    </lineage>
</organism>
<dbReference type="Proteomes" id="UP000009096">
    <property type="component" value="Chromosome 2"/>
</dbReference>